<reference evidence="1" key="1">
    <citation type="submission" date="2020-08" db="EMBL/GenBank/DDBJ databases">
        <title>Multicomponent nature underlies the extraordinary mechanical properties of spider dragline silk.</title>
        <authorList>
            <person name="Kono N."/>
            <person name="Nakamura H."/>
            <person name="Mori M."/>
            <person name="Yoshida Y."/>
            <person name="Ohtoshi R."/>
            <person name="Malay A.D."/>
            <person name="Moran D.A.P."/>
            <person name="Tomita M."/>
            <person name="Numata K."/>
            <person name="Arakawa K."/>
        </authorList>
    </citation>
    <scope>NUCLEOTIDE SEQUENCE</scope>
</reference>
<evidence type="ECO:0000313" key="1">
    <source>
        <dbReference type="EMBL" id="GFY13880.1"/>
    </source>
</evidence>
<keyword evidence="2" id="KW-1185">Reference proteome</keyword>
<comment type="caution">
    <text evidence="1">The sequence shown here is derived from an EMBL/GenBank/DDBJ whole genome shotgun (WGS) entry which is preliminary data.</text>
</comment>
<sequence>MVSVDFLHHEKSPTWADVEFATIGVQGHFEGPRYPNEHGKKLLADAAQVAHFYLDASDNPPNGRLMECFSHCGVSP</sequence>
<gene>
    <name evidence="1" type="ORF">TNCV_986521</name>
</gene>
<dbReference type="AlphaFoldDB" id="A0A8X6VNX9"/>
<dbReference type="Proteomes" id="UP000887159">
    <property type="component" value="Unassembled WGS sequence"/>
</dbReference>
<protein>
    <submittedName>
        <fullName evidence="1">Uncharacterized protein</fullName>
    </submittedName>
</protein>
<organism evidence="1 2">
    <name type="scientific">Trichonephila clavipes</name>
    <name type="common">Golden silk orbweaver</name>
    <name type="synonym">Nephila clavipes</name>
    <dbReference type="NCBI Taxonomy" id="2585209"/>
    <lineage>
        <taxon>Eukaryota</taxon>
        <taxon>Metazoa</taxon>
        <taxon>Ecdysozoa</taxon>
        <taxon>Arthropoda</taxon>
        <taxon>Chelicerata</taxon>
        <taxon>Arachnida</taxon>
        <taxon>Araneae</taxon>
        <taxon>Araneomorphae</taxon>
        <taxon>Entelegynae</taxon>
        <taxon>Araneoidea</taxon>
        <taxon>Nephilidae</taxon>
        <taxon>Trichonephila</taxon>
    </lineage>
</organism>
<accession>A0A8X6VNX9</accession>
<dbReference type="EMBL" id="BMAU01021324">
    <property type="protein sequence ID" value="GFY13880.1"/>
    <property type="molecule type" value="Genomic_DNA"/>
</dbReference>
<proteinExistence type="predicted"/>
<name>A0A8X6VNX9_TRICX</name>
<evidence type="ECO:0000313" key="2">
    <source>
        <dbReference type="Proteomes" id="UP000887159"/>
    </source>
</evidence>